<evidence type="ECO:0000256" key="1">
    <source>
        <dbReference type="SAM" id="MobiDB-lite"/>
    </source>
</evidence>
<feature type="transmembrane region" description="Helical" evidence="2">
    <location>
        <begin position="34"/>
        <end position="52"/>
    </location>
</feature>
<dbReference type="Gene3D" id="3.30.70.1070">
    <property type="entry name" value="Sporulation related repeat"/>
    <property type="match status" value="1"/>
</dbReference>
<dbReference type="PROSITE" id="PS51724">
    <property type="entry name" value="SPOR"/>
    <property type="match status" value="1"/>
</dbReference>
<feature type="domain" description="SPOR" evidence="3">
    <location>
        <begin position="136"/>
        <end position="214"/>
    </location>
</feature>
<evidence type="ECO:0000313" key="5">
    <source>
        <dbReference type="Proteomes" id="UP000292939"/>
    </source>
</evidence>
<evidence type="ECO:0000313" key="4">
    <source>
        <dbReference type="EMBL" id="QBK06145.1"/>
    </source>
</evidence>
<gene>
    <name evidence="4" type="ORF">DW355_16780</name>
</gene>
<organism evidence="4 5">
    <name type="scientific">Hylemonella gracilis</name>
    <dbReference type="NCBI Taxonomy" id="80880"/>
    <lineage>
        <taxon>Bacteria</taxon>
        <taxon>Pseudomonadati</taxon>
        <taxon>Pseudomonadota</taxon>
        <taxon>Betaproteobacteria</taxon>
        <taxon>Burkholderiales</taxon>
        <taxon>Comamonadaceae</taxon>
        <taxon>Hylemonella</taxon>
    </lineage>
</organism>
<keyword evidence="2" id="KW-0472">Membrane</keyword>
<dbReference type="GO" id="GO:0042834">
    <property type="term" value="F:peptidoglycan binding"/>
    <property type="evidence" value="ECO:0007669"/>
    <property type="project" value="InterPro"/>
</dbReference>
<dbReference type="InterPro" id="IPR007730">
    <property type="entry name" value="SPOR-like_dom"/>
</dbReference>
<dbReference type="Proteomes" id="UP000292939">
    <property type="component" value="Chromosome"/>
</dbReference>
<proteinExistence type="predicted"/>
<feature type="region of interest" description="Disordered" evidence="1">
    <location>
        <begin position="1"/>
        <end position="22"/>
    </location>
</feature>
<name>A0A4P6UPS1_9BURK</name>
<keyword evidence="2" id="KW-0812">Transmembrane</keyword>
<dbReference type="KEGG" id="hgr:DW355_16780"/>
<dbReference type="PANTHER" id="PTHR38687">
    <property type="entry name" value="CELL DIVISION PROTEIN DEDD-RELATED"/>
    <property type="match status" value="1"/>
</dbReference>
<dbReference type="EMBL" id="CP031395">
    <property type="protein sequence ID" value="QBK06145.1"/>
    <property type="molecule type" value="Genomic_DNA"/>
</dbReference>
<dbReference type="OrthoDB" id="9181370at2"/>
<evidence type="ECO:0000256" key="2">
    <source>
        <dbReference type="SAM" id="Phobius"/>
    </source>
</evidence>
<dbReference type="GO" id="GO:0030428">
    <property type="term" value="C:cell septum"/>
    <property type="evidence" value="ECO:0007669"/>
    <property type="project" value="TreeGrafter"/>
</dbReference>
<keyword evidence="2" id="KW-1133">Transmembrane helix</keyword>
<dbReference type="SUPFAM" id="SSF110997">
    <property type="entry name" value="Sporulation related repeat"/>
    <property type="match status" value="1"/>
</dbReference>
<feature type="compositionally biased region" description="Low complexity" evidence="1">
    <location>
        <begin position="77"/>
        <end position="99"/>
    </location>
</feature>
<accession>A0A4P6UPS1</accession>
<reference evidence="4 5" key="1">
    <citation type="submission" date="2018-07" db="EMBL/GenBank/DDBJ databases">
        <title>Exploring interactions and the metabolic potential of the ultra-small soil bacteria Hylemonella gracilis.</title>
        <authorList>
            <person name="Tyc O."/>
            <person name="Kulkarni P."/>
            <person name="Gawehns F."/>
            <person name="Hundscheid M."/>
            <person name="Zweers H."/>
            <person name="Garbeva P."/>
        </authorList>
    </citation>
    <scope>NUCLEOTIDE SEQUENCE [LARGE SCALE GENOMIC DNA]</scope>
    <source>
        <strain evidence="4 5">NS1</strain>
    </source>
</reference>
<dbReference type="PANTHER" id="PTHR38687:SF1">
    <property type="entry name" value="CELL DIVISION PROTEIN DEDD"/>
    <property type="match status" value="1"/>
</dbReference>
<dbReference type="GO" id="GO:0032153">
    <property type="term" value="C:cell division site"/>
    <property type="evidence" value="ECO:0007669"/>
    <property type="project" value="TreeGrafter"/>
</dbReference>
<dbReference type="GO" id="GO:0032506">
    <property type="term" value="P:cytokinetic process"/>
    <property type="evidence" value="ECO:0007669"/>
    <property type="project" value="TreeGrafter"/>
</dbReference>
<dbReference type="InterPro" id="IPR036680">
    <property type="entry name" value="SPOR-like_sf"/>
</dbReference>
<dbReference type="Pfam" id="PF05036">
    <property type="entry name" value="SPOR"/>
    <property type="match status" value="1"/>
</dbReference>
<feature type="region of interest" description="Disordered" evidence="1">
    <location>
        <begin position="77"/>
        <end position="106"/>
    </location>
</feature>
<dbReference type="AlphaFoldDB" id="A0A4P6UPS1"/>
<evidence type="ECO:0000259" key="3">
    <source>
        <dbReference type="PROSITE" id="PS51724"/>
    </source>
</evidence>
<dbReference type="InterPro" id="IPR052521">
    <property type="entry name" value="Cell_div_SPOR-domain"/>
</dbReference>
<protein>
    <submittedName>
        <fullName evidence="4">SPOR domain-containing protein</fullName>
    </submittedName>
</protein>
<dbReference type="RefSeq" id="WP_131281815.1">
    <property type="nucleotide sequence ID" value="NZ_CP031395.1"/>
</dbReference>
<sequence length="214" mass="22061">MAFFKFRKGGDEQPTPAAQPESVEALRRRAKNRLIGAVILVVAGIVGFPLLVDKEPRPVAQDLPILIPARDQLAPLASPAGPAAQGLNAPAPGTGTTRASGGGAAARAFEDDVPAAAATQGAKPPSASGAGQATSGEAAVRYVVQVGSFGDVARARAARGKLERAGLRHYTQVIETKEGQRIRVRAGPFDSKAEADRAAAKIRQLDMAADVLSL</sequence>